<protein>
    <submittedName>
        <fullName evidence="1">Uncharacterized protein</fullName>
    </submittedName>
</protein>
<accession>A0A4V4H3F7</accession>
<evidence type="ECO:0000313" key="2">
    <source>
        <dbReference type="Proteomes" id="UP000317650"/>
    </source>
</evidence>
<sequence>MLQALLHYLKRISLEEERGRKARHGHASMQPFAENAELINVYPPLLERIKGVRQALMGKQRTVKVSQHGLVHESMSGARDQWSEASGLITSVGWDVDVV</sequence>
<dbReference type="AlphaFoldDB" id="A0A4V4H3F7"/>
<keyword evidence="2" id="KW-1185">Reference proteome</keyword>
<dbReference type="Proteomes" id="UP000317650">
    <property type="component" value="Chromosome 9"/>
</dbReference>
<evidence type="ECO:0000313" key="1">
    <source>
        <dbReference type="EMBL" id="THU48116.1"/>
    </source>
</evidence>
<organism evidence="1 2">
    <name type="scientific">Musa balbisiana</name>
    <name type="common">Banana</name>
    <dbReference type="NCBI Taxonomy" id="52838"/>
    <lineage>
        <taxon>Eukaryota</taxon>
        <taxon>Viridiplantae</taxon>
        <taxon>Streptophyta</taxon>
        <taxon>Embryophyta</taxon>
        <taxon>Tracheophyta</taxon>
        <taxon>Spermatophyta</taxon>
        <taxon>Magnoliopsida</taxon>
        <taxon>Liliopsida</taxon>
        <taxon>Zingiberales</taxon>
        <taxon>Musaceae</taxon>
        <taxon>Musa</taxon>
    </lineage>
</organism>
<name>A0A4V4H3F7_MUSBA</name>
<comment type="caution">
    <text evidence="1">The sequence shown here is derived from an EMBL/GenBank/DDBJ whole genome shotgun (WGS) entry which is preliminary data.</text>
</comment>
<dbReference type="EMBL" id="PYDT01000010">
    <property type="protein sequence ID" value="THU48116.1"/>
    <property type="molecule type" value="Genomic_DNA"/>
</dbReference>
<proteinExistence type="predicted"/>
<reference evidence="1 2" key="1">
    <citation type="journal article" date="2019" name="Nat. Plants">
        <title>Genome sequencing of Musa balbisiana reveals subgenome evolution and function divergence in polyploid bananas.</title>
        <authorList>
            <person name="Yao X."/>
        </authorList>
    </citation>
    <scope>NUCLEOTIDE SEQUENCE [LARGE SCALE GENOMIC DNA]</scope>
    <source>
        <strain evidence="2">cv. DH-PKW</strain>
        <tissue evidence="1">Leaves</tissue>
    </source>
</reference>
<gene>
    <name evidence="1" type="ORF">C4D60_Mb09t22820</name>
</gene>